<feature type="transmembrane region" description="Helical" evidence="10">
    <location>
        <begin position="16"/>
        <end position="35"/>
    </location>
</feature>
<keyword evidence="12" id="KW-1185">Reference proteome</keyword>
<feature type="transmembrane region" description="Helical" evidence="10">
    <location>
        <begin position="136"/>
        <end position="153"/>
    </location>
</feature>
<keyword evidence="5" id="KW-1003">Cell membrane</keyword>
<dbReference type="RefSeq" id="WP_160196619.1">
    <property type="nucleotide sequence ID" value="NZ_QXXA01000005.1"/>
</dbReference>
<organism evidence="11 12">
    <name type="scientific">Senegalia massiliensis</name>
    <dbReference type="NCBI Taxonomy" id="1720316"/>
    <lineage>
        <taxon>Bacteria</taxon>
        <taxon>Bacillati</taxon>
        <taxon>Bacillota</taxon>
        <taxon>Clostridia</taxon>
        <taxon>Eubacteriales</taxon>
        <taxon>Clostridiaceae</taxon>
        <taxon>Senegalia</taxon>
    </lineage>
</organism>
<dbReference type="OrthoDB" id="305360at2"/>
<keyword evidence="6 10" id="KW-0812">Transmembrane</keyword>
<comment type="subcellular location">
    <subcellularLocation>
        <location evidence="1">Cell membrane</location>
        <topology evidence="1">Multi-pass membrane protein</topology>
    </subcellularLocation>
</comment>
<dbReference type="AlphaFoldDB" id="A0A845QX88"/>
<evidence type="ECO:0000256" key="7">
    <source>
        <dbReference type="ARBA" id="ARBA00022989"/>
    </source>
</evidence>
<evidence type="ECO:0000256" key="2">
    <source>
        <dbReference type="ARBA" id="ARBA00008417"/>
    </source>
</evidence>
<evidence type="ECO:0000256" key="9">
    <source>
        <dbReference type="ARBA" id="ARBA00023251"/>
    </source>
</evidence>
<dbReference type="PANTHER" id="PTHR43823">
    <property type="entry name" value="SPORULATION PROTEIN YKVU"/>
    <property type="match status" value="1"/>
</dbReference>
<evidence type="ECO:0000256" key="6">
    <source>
        <dbReference type="ARBA" id="ARBA00022692"/>
    </source>
</evidence>
<keyword evidence="7 10" id="KW-1133">Transmembrane helix</keyword>
<name>A0A845QX88_9CLOT</name>
<feature type="transmembrane region" description="Helical" evidence="10">
    <location>
        <begin position="315"/>
        <end position="335"/>
    </location>
</feature>
<evidence type="ECO:0000256" key="10">
    <source>
        <dbReference type="SAM" id="Phobius"/>
    </source>
</evidence>
<dbReference type="PANTHER" id="PTHR43823:SF3">
    <property type="entry name" value="MULTIDRUG EXPORT PROTEIN MEPA"/>
    <property type="match status" value="1"/>
</dbReference>
<feature type="transmembrane region" description="Helical" evidence="10">
    <location>
        <begin position="390"/>
        <end position="409"/>
    </location>
</feature>
<protein>
    <recommendedName>
        <fullName evidence="3">Multidrug export protein MepA</fullName>
    </recommendedName>
</protein>
<gene>
    <name evidence="11" type="ORF">D3Z33_04535</name>
</gene>
<keyword evidence="4" id="KW-0813">Transport</keyword>
<dbReference type="GO" id="GO:0015297">
    <property type="term" value="F:antiporter activity"/>
    <property type="evidence" value="ECO:0007669"/>
    <property type="project" value="InterPro"/>
</dbReference>
<evidence type="ECO:0000313" key="12">
    <source>
        <dbReference type="Proteomes" id="UP000467132"/>
    </source>
</evidence>
<dbReference type="InterPro" id="IPR048279">
    <property type="entry name" value="MdtK-like"/>
</dbReference>
<keyword evidence="9" id="KW-0046">Antibiotic resistance</keyword>
<dbReference type="GO" id="GO:0042910">
    <property type="term" value="F:xenobiotic transmembrane transporter activity"/>
    <property type="evidence" value="ECO:0007669"/>
    <property type="project" value="InterPro"/>
</dbReference>
<feature type="transmembrane region" description="Helical" evidence="10">
    <location>
        <begin position="92"/>
        <end position="116"/>
    </location>
</feature>
<evidence type="ECO:0000256" key="1">
    <source>
        <dbReference type="ARBA" id="ARBA00004651"/>
    </source>
</evidence>
<reference evidence="11 12" key="1">
    <citation type="submission" date="2018-08" db="EMBL/GenBank/DDBJ databases">
        <title>Murine metabolic-syndrome-specific gut microbial biobank.</title>
        <authorList>
            <person name="Liu C."/>
        </authorList>
    </citation>
    <scope>NUCLEOTIDE SEQUENCE [LARGE SCALE GENOMIC DNA]</scope>
    <source>
        <strain evidence="11 12">583</strain>
    </source>
</reference>
<evidence type="ECO:0000256" key="8">
    <source>
        <dbReference type="ARBA" id="ARBA00023136"/>
    </source>
</evidence>
<feature type="transmembrane region" description="Helical" evidence="10">
    <location>
        <begin position="55"/>
        <end position="80"/>
    </location>
</feature>
<feature type="transmembrane region" description="Helical" evidence="10">
    <location>
        <begin position="196"/>
        <end position="223"/>
    </location>
</feature>
<feature type="transmembrane region" description="Helical" evidence="10">
    <location>
        <begin position="165"/>
        <end position="190"/>
    </location>
</feature>
<dbReference type="Proteomes" id="UP000467132">
    <property type="component" value="Unassembled WGS sequence"/>
</dbReference>
<comment type="similarity">
    <text evidence="2">Belongs to the multi antimicrobial extrusion (MATE) (TC 2.A.66.1) family. MepA subfamily.</text>
</comment>
<evidence type="ECO:0000256" key="3">
    <source>
        <dbReference type="ARBA" id="ARBA00022106"/>
    </source>
</evidence>
<evidence type="ECO:0000256" key="5">
    <source>
        <dbReference type="ARBA" id="ARBA00022475"/>
    </source>
</evidence>
<accession>A0A845QX88</accession>
<proteinExistence type="inferred from homology"/>
<sequence>MKNSTDLLKDDIKGLFFKYVSAAVAGMVMNSLYILADTIFIGRWIGPRGLAALNIAIPVFNLLFATALLFGVGGATAISVSLGKKDYDKVNIIFTLSMTFIIGFGLIYTILGSVFLEEISYILGAESTNIELVKDYLRVVFMFGFSFLLVYGMTPLVRNDKAPRLAMMATILGGLTNMIFDWLFIVIFGWGMKGAAIATVFSAFTSIIILLSHFVSGFASLKFTKIKFDFSILKRIIKNGIPSFIIEASSGIVIVSFNLVILSLIGEIGVASYGIIANLSLICVYIFTGLSQGLQPLISINYGAGLYSRVKKIRTMGMLSAFIFGFAFFIVGNLFPEQLISLFTEGSEELITIATRGIRIYFVAFVIMGVNIVIGTYFQSIELSNFSTMITLSRGVVMLLLSLFILSYIFNMNGVWLSVPVAEFTTLLFGVILLKKESYNLK</sequence>
<dbReference type="GO" id="GO:0005886">
    <property type="term" value="C:plasma membrane"/>
    <property type="evidence" value="ECO:0007669"/>
    <property type="project" value="UniProtKB-SubCell"/>
</dbReference>
<dbReference type="Pfam" id="PF01554">
    <property type="entry name" value="MatE"/>
    <property type="match status" value="2"/>
</dbReference>
<keyword evidence="8 10" id="KW-0472">Membrane</keyword>
<dbReference type="InterPro" id="IPR051327">
    <property type="entry name" value="MATE_MepA_subfamily"/>
</dbReference>
<dbReference type="NCBIfam" id="TIGR00797">
    <property type="entry name" value="matE"/>
    <property type="match status" value="1"/>
</dbReference>
<comment type="caution">
    <text evidence="11">The sequence shown here is derived from an EMBL/GenBank/DDBJ whole genome shotgun (WGS) entry which is preliminary data.</text>
</comment>
<dbReference type="GO" id="GO:0046677">
    <property type="term" value="P:response to antibiotic"/>
    <property type="evidence" value="ECO:0007669"/>
    <property type="project" value="UniProtKB-KW"/>
</dbReference>
<evidence type="ECO:0000256" key="4">
    <source>
        <dbReference type="ARBA" id="ARBA00022448"/>
    </source>
</evidence>
<evidence type="ECO:0000313" key="11">
    <source>
        <dbReference type="EMBL" id="NBI06126.1"/>
    </source>
</evidence>
<feature type="transmembrane region" description="Helical" evidence="10">
    <location>
        <begin position="358"/>
        <end position="378"/>
    </location>
</feature>
<dbReference type="InterPro" id="IPR045070">
    <property type="entry name" value="MATE_MepA-like"/>
</dbReference>
<dbReference type="CDD" id="cd13143">
    <property type="entry name" value="MATE_MepA_like"/>
    <property type="match status" value="1"/>
</dbReference>
<feature type="transmembrane region" description="Helical" evidence="10">
    <location>
        <begin position="415"/>
        <end position="434"/>
    </location>
</feature>
<feature type="transmembrane region" description="Helical" evidence="10">
    <location>
        <begin position="244"/>
        <end position="265"/>
    </location>
</feature>
<dbReference type="InterPro" id="IPR002528">
    <property type="entry name" value="MATE_fam"/>
</dbReference>
<feature type="transmembrane region" description="Helical" evidence="10">
    <location>
        <begin position="271"/>
        <end position="294"/>
    </location>
</feature>
<dbReference type="EMBL" id="QXXA01000005">
    <property type="protein sequence ID" value="NBI06126.1"/>
    <property type="molecule type" value="Genomic_DNA"/>
</dbReference>
<dbReference type="PIRSF" id="PIRSF006603">
    <property type="entry name" value="DinF"/>
    <property type="match status" value="1"/>
</dbReference>